<evidence type="ECO:0008006" key="3">
    <source>
        <dbReference type="Google" id="ProtNLM"/>
    </source>
</evidence>
<evidence type="ECO:0000313" key="1">
    <source>
        <dbReference type="EMBL" id="MBF4807461.1"/>
    </source>
</evidence>
<sequence length="155" mass="17616">MSVLIKRKGFIIFSGVLLFGGIALAISTSKESSKENTEENSKEKAIYGTDDNHASFSYMLFLTGHIVSIDEETNTFRLRVIVEDDSERILEVHFGEKPASGVLVNVSDYKVGDHVTIAYFPYDREGSYINADSVDIFHEGYDRVWKDDRIPEYIY</sequence>
<dbReference type="AlphaFoldDB" id="A0A930VVR5"/>
<gene>
    <name evidence="1" type="ORF">HXK26_02025</name>
</gene>
<proteinExistence type="predicted"/>
<comment type="caution">
    <text evidence="1">The sequence shown here is derived from an EMBL/GenBank/DDBJ whole genome shotgun (WGS) entry which is preliminary data.</text>
</comment>
<name>A0A930VVR5_9ACTN</name>
<dbReference type="EMBL" id="JABZGW010000051">
    <property type="protein sequence ID" value="MBF4807461.1"/>
    <property type="molecule type" value="Genomic_DNA"/>
</dbReference>
<protein>
    <recommendedName>
        <fullName evidence="3">DUF3221 domain-containing protein</fullName>
    </recommendedName>
</protein>
<dbReference type="Proteomes" id="UP000698335">
    <property type="component" value="Unassembled WGS sequence"/>
</dbReference>
<organism evidence="1 2">
    <name type="scientific">Lancefieldella rimae</name>
    <dbReference type="NCBI Taxonomy" id="1383"/>
    <lineage>
        <taxon>Bacteria</taxon>
        <taxon>Bacillati</taxon>
        <taxon>Actinomycetota</taxon>
        <taxon>Coriobacteriia</taxon>
        <taxon>Coriobacteriales</taxon>
        <taxon>Atopobiaceae</taxon>
        <taxon>Lancefieldella</taxon>
    </lineage>
</organism>
<reference evidence="1" key="1">
    <citation type="submission" date="2020-04" db="EMBL/GenBank/DDBJ databases">
        <title>Deep metagenomics examines the oral microbiome during advanced dental caries in children, revealing novel taxa and co-occurrences with host molecules.</title>
        <authorList>
            <person name="Baker J.L."/>
            <person name="Morton J.T."/>
            <person name="Dinis M."/>
            <person name="Alvarez R."/>
            <person name="Tran N.C."/>
            <person name="Knight R."/>
            <person name="Edlund A."/>
        </authorList>
    </citation>
    <scope>NUCLEOTIDE SEQUENCE</scope>
    <source>
        <strain evidence="1">JCVI_38_bin.5</strain>
    </source>
</reference>
<accession>A0A930VVR5</accession>
<evidence type="ECO:0000313" key="2">
    <source>
        <dbReference type="Proteomes" id="UP000698335"/>
    </source>
</evidence>